<gene>
    <name evidence="1" type="ORF">CF165_38560</name>
</gene>
<protein>
    <recommendedName>
        <fullName evidence="3">GIY-YIG nuclease family protein</fullName>
    </recommendedName>
</protein>
<accession>A0A229SRT8</accession>
<organism evidence="1 2">
    <name type="scientific">Amycolatopsis vastitatis</name>
    <dbReference type="NCBI Taxonomy" id="1905142"/>
    <lineage>
        <taxon>Bacteria</taxon>
        <taxon>Bacillati</taxon>
        <taxon>Actinomycetota</taxon>
        <taxon>Actinomycetes</taxon>
        <taxon>Pseudonocardiales</taxon>
        <taxon>Pseudonocardiaceae</taxon>
        <taxon>Amycolatopsis</taxon>
    </lineage>
</organism>
<name>A0A229SRT8_9PSEU</name>
<proteinExistence type="predicted"/>
<dbReference type="EMBL" id="NMUL01000047">
    <property type="protein sequence ID" value="OXM61381.1"/>
    <property type="molecule type" value="Genomic_DNA"/>
</dbReference>
<sequence>MTALPAGPVLLRHVLGRLPLAAGRYGVASYLEPVPFADFERYADLGIVTGIYLITDIDRRVRWLGQASRDDDLVSRLADHWQDPAKRAVFTAVRVLHLRDHTPVAAVNAIEGKCADWLDLRSTMRPARVWPQATDWLTLVA</sequence>
<comment type="caution">
    <text evidence="1">The sequence shown here is derived from an EMBL/GenBank/DDBJ whole genome shotgun (WGS) entry which is preliminary data.</text>
</comment>
<evidence type="ECO:0000313" key="2">
    <source>
        <dbReference type="Proteomes" id="UP000215199"/>
    </source>
</evidence>
<evidence type="ECO:0000313" key="1">
    <source>
        <dbReference type="EMBL" id="OXM61381.1"/>
    </source>
</evidence>
<dbReference type="Proteomes" id="UP000215199">
    <property type="component" value="Unassembled WGS sequence"/>
</dbReference>
<dbReference type="AlphaFoldDB" id="A0A229SRT8"/>
<keyword evidence="2" id="KW-1185">Reference proteome</keyword>
<reference evidence="2" key="1">
    <citation type="submission" date="2017-07" db="EMBL/GenBank/DDBJ databases">
        <title>Comparative genome mining reveals phylogenetic distribution patterns of secondary metabolites in Amycolatopsis.</title>
        <authorList>
            <person name="Adamek M."/>
            <person name="Alanjary M."/>
            <person name="Sales-Ortells H."/>
            <person name="Goodfellow M."/>
            <person name="Bull A.T."/>
            <person name="Kalinowski J."/>
            <person name="Ziemert N."/>
        </authorList>
    </citation>
    <scope>NUCLEOTIDE SEQUENCE [LARGE SCALE GENOMIC DNA]</scope>
    <source>
        <strain evidence="2">H5</strain>
    </source>
</reference>
<evidence type="ECO:0008006" key="3">
    <source>
        <dbReference type="Google" id="ProtNLM"/>
    </source>
</evidence>